<dbReference type="EMBL" id="MPPL01000001">
    <property type="protein sequence ID" value="OKS89264.1"/>
    <property type="molecule type" value="Genomic_DNA"/>
</dbReference>
<evidence type="ECO:0000256" key="1">
    <source>
        <dbReference type="SAM" id="Phobius"/>
    </source>
</evidence>
<organism evidence="3 4">
    <name type="scientific">Mucilaginibacter polytrichastri</name>
    <dbReference type="NCBI Taxonomy" id="1302689"/>
    <lineage>
        <taxon>Bacteria</taxon>
        <taxon>Pseudomonadati</taxon>
        <taxon>Bacteroidota</taxon>
        <taxon>Sphingobacteriia</taxon>
        <taxon>Sphingobacteriales</taxon>
        <taxon>Sphingobacteriaceae</taxon>
        <taxon>Mucilaginibacter</taxon>
    </lineage>
</organism>
<keyword evidence="4" id="KW-1185">Reference proteome</keyword>
<dbReference type="PANTHER" id="PTHR34220:SF7">
    <property type="entry name" value="SENSOR HISTIDINE KINASE YPDA"/>
    <property type="match status" value="1"/>
</dbReference>
<feature type="transmembrane region" description="Helical" evidence="1">
    <location>
        <begin position="80"/>
        <end position="97"/>
    </location>
</feature>
<dbReference type="SUPFAM" id="SSF55874">
    <property type="entry name" value="ATPase domain of HSP90 chaperone/DNA topoisomerase II/histidine kinase"/>
    <property type="match status" value="1"/>
</dbReference>
<dbReference type="GO" id="GO:0016020">
    <property type="term" value="C:membrane"/>
    <property type="evidence" value="ECO:0007669"/>
    <property type="project" value="InterPro"/>
</dbReference>
<evidence type="ECO:0000313" key="3">
    <source>
        <dbReference type="EMBL" id="OKS89264.1"/>
    </source>
</evidence>
<reference evidence="3 4" key="1">
    <citation type="submission" date="2016-11" db="EMBL/GenBank/DDBJ databases">
        <title>Whole Genome Sequencing of Mucilaginibacter polytrichastri RG4-7(T) isolated from the moss sample.</title>
        <authorList>
            <person name="Li Y."/>
        </authorList>
    </citation>
    <scope>NUCLEOTIDE SEQUENCE [LARGE SCALE GENOMIC DNA]</scope>
    <source>
        <strain evidence="3 4">RG4-7</strain>
    </source>
</reference>
<name>A0A1Q6A5H8_9SPHI</name>
<proteinExistence type="predicted"/>
<dbReference type="PANTHER" id="PTHR34220">
    <property type="entry name" value="SENSOR HISTIDINE KINASE YPDA"/>
    <property type="match status" value="1"/>
</dbReference>
<evidence type="ECO:0000313" key="4">
    <source>
        <dbReference type="Proteomes" id="UP000186720"/>
    </source>
</evidence>
<feature type="transmembrane region" description="Helical" evidence="1">
    <location>
        <begin position="50"/>
        <end position="68"/>
    </location>
</feature>
<keyword evidence="1" id="KW-0472">Membrane</keyword>
<keyword evidence="1" id="KW-0812">Transmembrane</keyword>
<keyword evidence="1" id="KW-1133">Transmembrane helix</keyword>
<dbReference type="InterPro" id="IPR050640">
    <property type="entry name" value="Bact_2-comp_sensor_kinase"/>
</dbReference>
<dbReference type="InterPro" id="IPR036890">
    <property type="entry name" value="HATPase_C_sf"/>
</dbReference>
<dbReference type="Proteomes" id="UP000186720">
    <property type="component" value="Unassembled WGS sequence"/>
</dbReference>
<dbReference type="STRING" id="1302689.RG47T_4748"/>
<dbReference type="GO" id="GO:0000155">
    <property type="term" value="F:phosphorelay sensor kinase activity"/>
    <property type="evidence" value="ECO:0007669"/>
    <property type="project" value="InterPro"/>
</dbReference>
<dbReference type="OrthoDB" id="9792992at2"/>
<feature type="domain" description="Signal transduction histidine kinase internal region" evidence="2">
    <location>
        <begin position="170"/>
        <end position="246"/>
    </location>
</feature>
<gene>
    <name evidence="3" type="ORF">RG47T_4748</name>
</gene>
<comment type="caution">
    <text evidence="3">The sequence shown here is derived from an EMBL/GenBank/DDBJ whole genome shotgun (WGS) entry which is preliminary data.</text>
</comment>
<dbReference type="InterPro" id="IPR010559">
    <property type="entry name" value="Sig_transdc_His_kin_internal"/>
</dbReference>
<evidence type="ECO:0000259" key="2">
    <source>
        <dbReference type="Pfam" id="PF06580"/>
    </source>
</evidence>
<dbReference type="Pfam" id="PF06580">
    <property type="entry name" value="His_kinase"/>
    <property type="match status" value="1"/>
</dbReference>
<feature type="transmembrane region" description="Helical" evidence="1">
    <location>
        <begin position="129"/>
        <end position="150"/>
    </location>
</feature>
<sequence>MYWWQSNPQWKYVKIEIAFFVVFFYFFPAFSVFEYNFIELHKAIIPEKDLVSTLFYGTSDILTSFVFYKLIQGFLFTRRFASFIAVIIIYLLLFHFYKRGLYYSVGHSSLLPESLSKESLKWYNANSRINFSIVYMCMEFLCLAALAYFIRSSKQEEQMHLLKEQQLSSELNYLKAQLHPHFFFNTINNIYSLALKQSADTAPMVAKLGDMMRYVLYEADQKKVSLAREIEFLANYVSVEKIRHPDNQTIQFDVQGITNDVYMEPLLLLPFIENAFKHGLQEETAAGFVTIIICRAEQELTLQVSNSKPPKTEVAAAKGIGLQNVIKRLDILYPGNYQLEINDEATIHHALLTLQIA</sequence>
<accession>A0A1Q6A5H8</accession>
<protein>
    <recommendedName>
        <fullName evidence="2">Signal transduction histidine kinase internal region domain-containing protein</fullName>
    </recommendedName>
</protein>
<feature type="transmembrane region" description="Helical" evidence="1">
    <location>
        <begin position="12"/>
        <end position="30"/>
    </location>
</feature>
<dbReference type="AlphaFoldDB" id="A0A1Q6A5H8"/>
<dbReference type="Gene3D" id="3.30.565.10">
    <property type="entry name" value="Histidine kinase-like ATPase, C-terminal domain"/>
    <property type="match status" value="1"/>
</dbReference>
<dbReference type="RefSeq" id="WP_074492156.1">
    <property type="nucleotide sequence ID" value="NZ_FPAM01000003.1"/>
</dbReference>